<name>B8CKU5_SHEPW</name>
<proteinExistence type="predicted"/>
<dbReference type="PROSITE" id="PS51257">
    <property type="entry name" value="PROKAR_LIPOPROTEIN"/>
    <property type="match status" value="1"/>
</dbReference>
<keyword evidence="1" id="KW-1133">Transmembrane helix</keyword>
<organism evidence="2 3">
    <name type="scientific">Shewanella piezotolerans (strain WP3 / JCM 13877)</name>
    <dbReference type="NCBI Taxonomy" id="225849"/>
    <lineage>
        <taxon>Bacteria</taxon>
        <taxon>Pseudomonadati</taxon>
        <taxon>Pseudomonadota</taxon>
        <taxon>Gammaproteobacteria</taxon>
        <taxon>Alteromonadales</taxon>
        <taxon>Shewanellaceae</taxon>
        <taxon>Shewanella</taxon>
    </lineage>
</organism>
<dbReference type="OrthoDB" id="6388166at2"/>
<evidence type="ECO:0000313" key="3">
    <source>
        <dbReference type="Proteomes" id="UP000000753"/>
    </source>
</evidence>
<keyword evidence="1" id="KW-0812">Transmembrane</keyword>
<protein>
    <submittedName>
        <fullName evidence="2">Uncharacterized protein</fullName>
    </submittedName>
</protein>
<dbReference type="HOGENOM" id="CLU_2920216_0_0_6"/>
<accession>B8CKU5</accession>
<dbReference type="RefSeq" id="WP_020911649.1">
    <property type="nucleotide sequence ID" value="NC_011566.1"/>
</dbReference>
<gene>
    <name evidence="2" type="ordered locus">swp_1486</name>
</gene>
<feature type="transmembrane region" description="Helical" evidence="1">
    <location>
        <begin position="12"/>
        <end position="33"/>
    </location>
</feature>
<dbReference type="EMBL" id="CP000472">
    <property type="protein sequence ID" value="ACJ28271.1"/>
    <property type="molecule type" value="Genomic_DNA"/>
</dbReference>
<reference evidence="2 3" key="1">
    <citation type="journal article" date="2008" name="PLoS ONE">
        <title>Environmental adaptation: genomic analysis of the piezotolerant and psychrotolerant deep-sea iron reducing bacterium Shewanella piezotolerans WP3.</title>
        <authorList>
            <person name="Wang F."/>
            <person name="Wang J."/>
            <person name="Jian H."/>
            <person name="Zhang B."/>
            <person name="Li S."/>
            <person name="Wang F."/>
            <person name="Zeng X."/>
            <person name="Gao L."/>
            <person name="Bartlett D.H."/>
            <person name="Yu J."/>
            <person name="Hu S."/>
            <person name="Xiao X."/>
        </authorList>
    </citation>
    <scope>NUCLEOTIDE SEQUENCE [LARGE SCALE GENOMIC DNA]</scope>
    <source>
        <strain evidence="3">WP3 / JCM 13877</strain>
    </source>
</reference>
<dbReference type="KEGG" id="swp:swp_1486"/>
<keyword evidence="1" id="KW-0472">Membrane</keyword>
<keyword evidence="3" id="KW-1185">Reference proteome</keyword>
<dbReference type="AlphaFoldDB" id="B8CKU5"/>
<evidence type="ECO:0000313" key="2">
    <source>
        <dbReference type="EMBL" id="ACJ28271.1"/>
    </source>
</evidence>
<dbReference type="STRING" id="225849.swp_1486"/>
<evidence type="ECO:0000256" key="1">
    <source>
        <dbReference type="SAM" id="Phobius"/>
    </source>
</evidence>
<dbReference type="Proteomes" id="UP000000753">
    <property type="component" value="Chromosome"/>
</dbReference>
<sequence length="61" mass="6998">MIKSISNKIIEWLTKNLVLLFMVGVLFACIQFFNAREHQAISDAAKQAEMIKIKLSMITEQ</sequence>